<dbReference type="Pfam" id="PF01569">
    <property type="entry name" value="PAP2"/>
    <property type="match status" value="1"/>
</dbReference>
<dbReference type="PANTHER" id="PTHR11247:SF73">
    <property type="entry name" value="PHOSPHATIDIC ACID PHOSPHATASE TYPE 2_HALOPEROXIDASE DOMAIN-CONTAINING PROTEIN"/>
    <property type="match status" value="1"/>
</dbReference>
<feature type="transmembrane region" description="Helical" evidence="2">
    <location>
        <begin position="258"/>
        <end position="281"/>
    </location>
</feature>
<keyword evidence="2" id="KW-1133">Transmembrane helix</keyword>
<keyword evidence="2" id="KW-0472">Membrane</keyword>
<dbReference type="AlphaFoldDB" id="B9S6C6"/>
<sequence>MALAISTSSLFLHKMVAKRALVCEPTFTSPLEHDYGKPTSLLHYPASKLVSFKSSIAMSKVKTSAGLVKTSAFGRGDNERSVTVFPHEALLQKPTEFPSVFPAEEFDVALNSLSKWLVLVSFVAVLLWRNDAKSLRAAMGSLVNFILCVALKKIFNQQRPISALKSDPGMPSSHAQSIFYIFVVSVLSIMERLGVNEFTLIMSLLALACSSYLCWLRVSQRFHTMSQVVVGGAVGSIFSILWCWTWDATVLDAFICCWWVRAIVMLGAATFSLGFLSHVILH</sequence>
<dbReference type="EMBL" id="EQ973879">
    <property type="protein sequence ID" value="EEF40816.1"/>
    <property type="molecule type" value="Genomic_DNA"/>
</dbReference>
<dbReference type="eggNOG" id="KOG3146">
    <property type="taxonomic scope" value="Eukaryota"/>
</dbReference>
<evidence type="ECO:0000259" key="3">
    <source>
        <dbReference type="SMART" id="SM00014"/>
    </source>
</evidence>
<keyword evidence="2" id="KW-0812">Transmembrane</keyword>
<dbReference type="PANTHER" id="PTHR11247">
    <property type="entry name" value="PALMITOYL-PROTEIN THIOESTERASE/DOLICHYLDIPHOSPHATASE 1"/>
    <property type="match status" value="1"/>
</dbReference>
<evidence type="ECO:0000256" key="2">
    <source>
        <dbReference type="SAM" id="Phobius"/>
    </source>
</evidence>
<feature type="transmembrane region" description="Helical" evidence="2">
    <location>
        <begin position="200"/>
        <end position="218"/>
    </location>
</feature>
<dbReference type="SUPFAM" id="SSF48317">
    <property type="entry name" value="Acid phosphatase/Vanadium-dependent haloperoxidase"/>
    <property type="match status" value="1"/>
</dbReference>
<keyword evidence="1" id="KW-0378">Hydrolase</keyword>
<dbReference type="GO" id="GO:0008195">
    <property type="term" value="F:phosphatidate phosphatase activity"/>
    <property type="evidence" value="ECO:0000318"/>
    <property type="project" value="GO_Central"/>
</dbReference>
<accession>B9S6C6</accession>
<evidence type="ECO:0000313" key="5">
    <source>
        <dbReference type="Proteomes" id="UP000008311"/>
    </source>
</evidence>
<keyword evidence="5" id="KW-1185">Reference proteome</keyword>
<dbReference type="GO" id="GO:0006651">
    <property type="term" value="P:diacylglycerol biosynthetic process"/>
    <property type="evidence" value="ECO:0000318"/>
    <property type="project" value="GO_Central"/>
</dbReference>
<name>B9S6C6_RICCO</name>
<dbReference type="GO" id="GO:0009507">
    <property type="term" value="C:chloroplast"/>
    <property type="evidence" value="ECO:0000318"/>
    <property type="project" value="GO_Central"/>
</dbReference>
<dbReference type="Proteomes" id="UP000008311">
    <property type="component" value="Unassembled WGS sequence"/>
</dbReference>
<proteinExistence type="predicted"/>
<organism evidence="4 5">
    <name type="scientific">Ricinus communis</name>
    <name type="common">Castor bean</name>
    <dbReference type="NCBI Taxonomy" id="3988"/>
    <lineage>
        <taxon>Eukaryota</taxon>
        <taxon>Viridiplantae</taxon>
        <taxon>Streptophyta</taxon>
        <taxon>Embryophyta</taxon>
        <taxon>Tracheophyta</taxon>
        <taxon>Spermatophyta</taxon>
        <taxon>Magnoliopsida</taxon>
        <taxon>eudicotyledons</taxon>
        <taxon>Gunneridae</taxon>
        <taxon>Pentapetalae</taxon>
        <taxon>rosids</taxon>
        <taxon>fabids</taxon>
        <taxon>Malpighiales</taxon>
        <taxon>Euphorbiaceae</taxon>
        <taxon>Acalyphoideae</taxon>
        <taxon>Acalypheae</taxon>
        <taxon>Ricinus</taxon>
    </lineage>
</organism>
<dbReference type="InterPro" id="IPR036938">
    <property type="entry name" value="PAP2/HPO_sf"/>
</dbReference>
<dbReference type="Gene3D" id="1.20.144.10">
    <property type="entry name" value="Phosphatidic acid phosphatase type 2/haloperoxidase"/>
    <property type="match status" value="1"/>
</dbReference>
<feature type="transmembrane region" description="Helical" evidence="2">
    <location>
        <begin position="224"/>
        <end position="246"/>
    </location>
</feature>
<feature type="domain" description="Phosphatidic acid phosphatase type 2/haloperoxidase" evidence="3">
    <location>
        <begin position="132"/>
        <end position="243"/>
    </location>
</feature>
<dbReference type="InterPro" id="IPR000326">
    <property type="entry name" value="PAP2/HPO"/>
</dbReference>
<gene>
    <name evidence="4" type="ORF">RCOM_0535020</name>
</gene>
<reference evidence="5" key="1">
    <citation type="journal article" date="2010" name="Nat. Biotechnol.">
        <title>Draft genome sequence of the oilseed species Ricinus communis.</title>
        <authorList>
            <person name="Chan A.P."/>
            <person name="Crabtree J."/>
            <person name="Zhao Q."/>
            <person name="Lorenzi H."/>
            <person name="Orvis J."/>
            <person name="Puiu D."/>
            <person name="Melake-Berhan A."/>
            <person name="Jones K.M."/>
            <person name="Redman J."/>
            <person name="Chen G."/>
            <person name="Cahoon E.B."/>
            <person name="Gedil M."/>
            <person name="Stanke M."/>
            <person name="Haas B.J."/>
            <person name="Wortman J.R."/>
            <person name="Fraser-Liggett C.M."/>
            <person name="Ravel J."/>
            <person name="Rabinowicz P.D."/>
        </authorList>
    </citation>
    <scope>NUCLEOTIDE SEQUENCE [LARGE SCALE GENOMIC DNA]</scope>
    <source>
        <strain evidence="5">cv. Hale</strain>
    </source>
</reference>
<dbReference type="SMART" id="SM00014">
    <property type="entry name" value="acidPPc"/>
    <property type="match status" value="1"/>
</dbReference>
<evidence type="ECO:0000256" key="1">
    <source>
        <dbReference type="ARBA" id="ARBA00022801"/>
    </source>
</evidence>
<dbReference type="STRING" id="3988.B9S6C6"/>
<dbReference type="InParanoid" id="B9S6C6"/>
<evidence type="ECO:0000313" key="4">
    <source>
        <dbReference type="EMBL" id="EEF40816.1"/>
    </source>
</evidence>
<protein>
    <recommendedName>
        <fullName evidence="3">Phosphatidic acid phosphatase type 2/haloperoxidase domain-containing protein</fullName>
    </recommendedName>
</protein>